<dbReference type="Proteomes" id="UP000066376">
    <property type="component" value="Chromosome"/>
</dbReference>
<dbReference type="Gene3D" id="3.40.50.11170">
    <property type="entry name" value="Uncharacterised protein PF08960, DUF1874"/>
    <property type="match status" value="1"/>
</dbReference>
<reference evidence="2" key="2">
    <citation type="submission" date="2016-02" db="EMBL/GenBank/DDBJ databases">
        <title>The draft genome sequence of the rumen methanogen Methanobrevibacter olleyae YLM1.</title>
        <authorList>
            <consortium name="New Zealand Agricultural Greenhouse Gas Research Centre/Pastoral Greenhouse Gas Research Consortium"/>
            <person name="Kelly W.J."/>
            <person name="Li D."/>
            <person name="Lambie S.C."/>
            <person name="Attwood G.T."/>
            <person name="Altermann E."/>
            <person name="Leahy S.C."/>
        </authorList>
    </citation>
    <scope>NUCLEOTIDE SEQUENCE [LARGE SCALE GENOMIC DNA]</scope>
    <source>
        <strain evidence="2">YLM1</strain>
    </source>
</reference>
<gene>
    <name evidence="1" type="ORF">YLM1_1726</name>
</gene>
<dbReference type="STRING" id="294671.YLM1_1726"/>
<dbReference type="PATRIC" id="fig|294671.3.peg.1793"/>
<protein>
    <submittedName>
        <fullName evidence="1">Phage-related protein</fullName>
    </submittedName>
</protein>
<dbReference type="RefSeq" id="WP_067148600.1">
    <property type="nucleotide sequence ID" value="NZ_CP014265.1"/>
</dbReference>
<dbReference type="AlphaFoldDB" id="A0A126R1X4"/>
<sequence>MLNIKNHKIIEEAGDSFFGKEDDVDGYVHTVFDVEFEGFDFSFDKGGEIKNPRAWFINYALEECVHHCEHYDLLQLAKVEDESEFFTELCEDDFIEGVKPDIRKEICYYSTEMCYNSDIFFCYYSFLKDRVTEENILNCFLKVLRVKEAVGSEFFKLAEMYDIHLNRERELISLTDFIVREEKLSLEVDESDDDSSSTEPTVYVGNVFTFGFLDNPNVDISSQQISWEEFDEVLENKDFVNFMGHADVAHMVGLDMNRITIHVKPGDTVYIAQYTGPRLEEGATVLPDGATLVPLKVEVKEGKGASL</sequence>
<keyword evidence="2" id="KW-1185">Reference proteome</keyword>
<proteinExistence type="predicted"/>
<dbReference type="Pfam" id="PF08960">
    <property type="entry name" value="STIV_B116-like"/>
    <property type="match status" value="1"/>
</dbReference>
<reference evidence="1 2" key="1">
    <citation type="journal article" date="2016" name="Genome Announc.">
        <title>Draft Genome Sequence of the Rumen Methanogen Methanobrevibacter olleyae YLM1.</title>
        <authorList>
            <person name="Kelly W.J."/>
            <person name="Li D."/>
            <person name="Lambie S.C."/>
            <person name="Cox F."/>
            <person name="Attwood G.T."/>
            <person name="Altermann E."/>
            <person name="Leahy S.C."/>
        </authorList>
    </citation>
    <scope>NUCLEOTIDE SEQUENCE [LARGE SCALE GENOMIC DNA]</scope>
    <source>
        <strain evidence="1 2">YLM1</strain>
    </source>
</reference>
<dbReference type="InterPro" id="IPR037236">
    <property type="entry name" value="STIV_B116-like_sf"/>
</dbReference>
<dbReference type="SUPFAM" id="SSF143602">
    <property type="entry name" value="STIV B116-like"/>
    <property type="match status" value="1"/>
</dbReference>
<evidence type="ECO:0000313" key="1">
    <source>
        <dbReference type="EMBL" id="AMK16281.1"/>
    </source>
</evidence>
<dbReference type="KEGG" id="mol:YLM1_1726"/>
<dbReference type="EMBL" id="CP014265">
    <property type="protein sequence ID" value="AMK16281.1"/>
    <property type="molecule type" value="Genomic_DNA"/>
</dbReference>
<dbReference type="GeneID" id="28490041"/>
<accession>A0A126R1X4</accession>
<organism evidence="1 2">
    <name type="scientific">Methanobrevibacter olleyae</name>
    <dbReference type="NCBI Taxonomy" id="294671"/>
    <lineage>
        <taxon>Archaea</taxon>
        <taxon>Methanobacteriati</taxon>
        <taxon>Methanobacteriota</taxon>
        <taxon>Methanomada group</taxon>
        <taxon>Methanobacteria</taxon>
        <taxon>Methanobacteriales</taxon>
        <taxon>Methanobacteriaceae</taxon>
        <taxon>Methanobrevibacter</taxon>
    </lineage>
</organism>
<name>A0A126R1X4_METOL</name>
<evidence type="ECO:0000313" key="2">
    <source>
        <dbReference type="Proteomes" id="UP000066376"/>
    </source>
</evidence>
<dbReference type="InterPro" id="IPR015055">
    <property type="entry name" value="STIV_B116-like"/>
</dbReference>